<dbReference type="CDD" id="cd05325">
    <property type="entry name" value="carb_red_sniffer_like_SDR_c"/>
    <property type="match status" value="1"/>
</dbReference>
<protein>
    <submittedName>
        <fullName evidence="3">C-factor</fullName>
    </submittedName>
</protein>
<evidence type="ECO:0000313" key="3">
    <source>
        <dbReference type="EMBL" id="GBF57252.1"/>
    </source>
</evidence>
<dbReference type="PRINTS" id="PR00080">
    <property type="entry name" value="SDRFAMILY"/>
</dbReference>
<dbReference type="Gene3D" id="3.40.50.720">
    <property type="entry name" value="NAD(P)-binding Rossmann-like Domain"/>
    <property type="match status" value="1"/>
</dbReference>
<evidence type="ECO:0000256" key="1">
    <source>
        <dbReference type="RuleBase" id="RU000363"/>
    </source>
</evidence>
<dbReference type="EMBL" id="BFBR01000002">
    <property type="protein sequence ID" value="GBF57252.1"/>
    <property type="molecule type" value="Genomic_DNA"/>
</dbReference>
<feature type="domain" description="Ketoreductase" evidence="2">
    <location>
        <begin position="2"/>
        <end position="179"/>
    </location>
</feature>
<keyword evidence="4" id="KW-1185">Reference proteome</keyword>
<dbReference type="PANTHER" id="PTHR45458">
    <property type="entry name" value="SHORT-CHAIN DEHYDROGENASE/REDUCTASE SDR"/>
    <property type="match status" value="1"/>
</dbReference>
<dbReference type="GO" id="GO:0016616">
    <property type="term" value="F:oxidoreductase activity, acting on the CH-OH group of donors, NAD or NADP as acceptor"/>
    <property type="evidence" value="ECO:0007669"/>
    <property type="project" value="TreeGrafter"/>
</dbReference>
<comment type="caution">
    <text evidence="3">The sequence shown here is derived from an EMBL/GenBank/DDBJ whole genome shotgun (WGS) entry which is preliminary data.</text>
</comment>
<dbReference type="InterPro" id="IPR057326">
    <property type="entry name" value="KR_dom"/>
</dbReference>
<organism evidence="3 4">
    <name type="scientific">Candidatus Phycosocius bacilliformis</name>
    <dbReference type="NCBI Taxonomy" id="1445552"/>
    <lineage>
        <taxon>Bacteria</taxon>
        <taxon>Pseudomonadati</taxon>
        <taxon>Pseudomonadota</taxon>
        <taxon>Alphaproteobacteria</taxon>
        <taxon>Caulobacterales</taxon>
        <taxon>Caulobacterales incertae sedis</taxon>
        <taxon>Candidatus Phycosocius</taxon>
    </lineage>
</organism>
<dbReference type="Proteomes" id="UP000245086">
    <property type="component" value="Unassembled WGS sequence"/>
</dbReference>
<dbReference type="OrthoDB" id="9785826at2"/>
<sequence length="221" mass="23172">MATYLVTGINRGIGRALVEALLARGDTVIGTTRDGTAPISHPDLTVIGCDVTDTASVRAAAAQVDLPIDVLIHNAGVFGPRPQELESLAPDNFLDVLDVNMVGPWRVLQAFLPHLRRAGQAKVLMISSGMGRFSGASDGAPAYRASKAGLNKLVQSFAHDLARDGIAIIACHPGWVRTDMGGAGAQIEASESAAGLIGLADHLSLSGTGRFMDWTGHVRDW</sequence>
<evidence type="ECO:0000259" key="2">
    <source>
        <dbReference type="SMART" id="SM00822"/>
    </source>
</evidence>
<dbReference type="InterPro" id="IPR052184">
    <property type="entry name" value="SDR_enzymes"/>
</dbReference>
<gene>
    <name evidence="3" type="primary">csgA_1</name>
    <name evidence="3" type="ORF">PbB2_00917</name>
</gene>
<dbReference type="PRINTS" id="PR00081">
    <property type="entry name" value="GDHRDH"/>
</dbReference>
<proteinExistence type="inferred from homology"/>
<comment type="similarity">
    <text evidence="1">Belongs to the short-chain dehydrogenases/reductases (SDR) family.</text>
</comment>
<dbReference type="AlphaFoldDB" id="A0A2P2E864"/>
<dbReference type="InterPro" id="IPR036291">
    <property type="entry name" value="NAD(P)-bd_dom_sf"/>
</dbReference>
<accession>A0A2P2E864</accession>
<name>A0A2P2E864_9PROT</name>
<dbReference type="SUPFAM" id="SSF51735">
    <property type="entry name" value="NAD(P)-binding Rossmann-fold domains"/>
    <property type="match status" value="1"/>
</dbReference>
<dbReference type="InterPro" id="IPR002347">
    <property type="entry name" value="SDR_fam"/>
</dbReference>
<dbReference type="Pfam" id="PF00106">
    <property type="entry name" value="adh_short"/>
    <property type="match status" value="1"/>
</dbReference>
<dbReference type="PANTHER" id="PTHR45458:SF1">
    <property type="entry name" value="SHORT CHAIN DEHYDROGENASE"/>
    <property type="match status" value="1"/>
</dbReference>
<reference evidence="3 4" key="1">
    <citation type="journal article" date="2018" name="Genome Announc.">
        <title>Draft Genome Sequence of "Candidatus Phycosocius bacilliformis," an Alphaproteobacterial Ectosymbiont of the Hydrocarbon-Producing Green Alga Botryococcus braunii.</title>
        <authorList>
            <person name="Tanabe Y."/>
            <person name="Yamaguchi H."/>
            <person name="Watanabe M.M."/>
        </authorList>
    </citation>
    <scope>NUCLEOTIDE SEQUENCE [LARGE SCALE GENOMIC DNA]</scope>
    <source>
        <strain evidence="3 4">BOTRYCO-2</strain>
    </source>
</reference>
<dbReference type="RefSeq" id="WP_108984113.1">
    <property type="nucleotide sequence ID" value="NZ_BFBR01000002.1"/>
</dbReference>
<evidence type="ECO:0000313" key="4">
    <source>
        <dbReference type="Proteomes" id="UP000245086"/>
    </source>
</evidence>
<dbReference type="SMART" id="SM00822">
    <property type="entry name" value="PKS_KR"/>
    <property type="match status" value="1"/>
</dbReference>